<accession>A0A0F7V9S3</accession>
<organism evidence="3 4">
    <name type="scientific">Penicillium brasilianum</name>
    <dbReference type="NCBI Taxonomy" id="104259"/>
    <lineage>
        <taxon>Eukaryota</taxon>
        <taxon>Fungi</taxon>
        <taxon>Dikarya</taxon>
        <taxon>Ascomycota</taxon>
        <taxon>Pezizomycotina</taxon>
        <taxon>Eurotiomycetes</taxon>
        <taxon>Eurotiomycetidae</taxon>
        <taxon>Eurotiales</taxon>
        <taxon>Aspergillaceae</taxon>
        <taxon>Penicillium</taxon>
    </lineage>
</organism>
<sequence length="352" mass="40593">MKGDESTSHSFTSQSNTPPHLSRLKPKMPPLDPKREPLNPDRRLILTPSMIPNSSNFDAKDSRYFKKFTNLPSPEEVRKQAKAQQLAGTSVDKRRTLYEGDIQRRAPVTVFQELSLLVKWGGEMTISEGQCLYGIGLLLKDHVPVPELYGWRQDGGETFLYMEYLDAQTLEQAWDSLGSDDRVSISGELRIICANLRHLEQDPEDPFIGSIARSYVCDRAYREDGWLEAGPFNTVQKFHDWFTWLPRKPMPDPFIVPIERERYDLPDDTAIVFTHGDLHRSNILVTRSEPYRVVAIVDWEQSGWMPAYWEARKAQWSVGTDDPWSTTYLPMIMCPFTSTWLPWTWFSGSMVP</sequence>
<dbReference type="InterPro" id="IPR011009">
    <property type="entry name" value="Kinase-like_dom_sf"/>
</dbReference>
<dbReference type="PANTHER" id="PTHR21310:SF54">
    <property type="entry name" value="AMINOGLYCOSIDE PHOSPHOTRANSFERASE DOMAIN-CONTAINING PROTEIN"/>
    <property type="match status" value="1"/>
</dbReference>
<evidence type="ECO:0000256" key="1">
    <source>
        <dbReference type="SAM" id="MobiDB-lite"/>
    </source>
</evidence>
<dbReference type="Proteomes" id="UP000042958">
    <property type="component" value="Unassembled WGS sequence"/>
</dbReference>
<dbReference type="InterPro" id="IPR051678">
    <property type="entry name" value="AGP_Transferase"/>
</dbReference>
<feature type="domain" description="Aminoglycoside phosphotransferase" evidence="2">
    <location>
        <begin position="139"/>
        <end position="318"/>
    </location>
</feature>
<protein>
    <recommendedName>
        <fullName evidence="2">Aminoglycoside phosphotransferase domain-containing protein</fullName>
    </recommendedName>
</protein>
<feature type="region of interest" description="Disordered" evidence="1">
    <location>
        <begin position="1"/>
        <end position="43"/>
    </location>
</feature>
<evidence type="ECO:0000259" key="2">
    <source>
        <dbReference type="Pfam" id="PF01636"/>
    </source>
</evidence>
<feature type="compositionally biased region" description="Basic and acidic residues" evidence="1">
    <location>
        <begin position="32"/>
        <end position="43"/>
    </location>
</feature>
<keyword evidence="4" id="KW-1185">Reference proteome</keyword>
<dbReference type="InterPro" id="IPR002575">
    <property type="entry name" value="Aminoglycoside_PTrfase"/>
</dbReference>
<dbReference type="AlphaFoldDB" id="A0A0F7V9S3"/>
<dbReference type="PANTHER" id="PTHR21310">
    <property type="entry name" value="AMINOGLYCOSIDE PHOSPHOTRANSFERASE-RELATED-RELATED"/>
    <property type="match status" value="1"/>
</dbReference>
<evidence type="ECO:0000313" key="4">
    <source>
        <dbReference type="Proteomes" id="UP000042958"/>
    </source>
</evidence>
<name>A0A0F7V9S3_PENBI</name>
<dbReference type="Gene3D" id="3.90.1200.10">
    <property type="match status" value="1"/>
</dbReference>
<dbReference type="Pfam" id="PF01636">
    <property type="entry name" value="APH"/>
    <property type="match status" value="1"/>
</dbReference>
<dbReference type="SUPFAM" id="SSF56112">
    <property type="entry name" value="Protein kinase-like (PK-like)"/>
    <property type="match status" value="1"/>
</dbReference>
<gene>
    <name evidence="3" type="ORF">PMG11_03296</name>
</gene>
<reference evidence="4" key="1">
    <citation type="journal article" date="2015" name="Genome Announc.">
        <title>Draft genome sequence of the fungus Penicillium brasilianum MG11.</title>
        <authorList>
            <person name="Horn F."/>
            <person name="Linde J."/>
            <person name="Mattern D.J."/>
            <person name="Walther G."/>
            <person name="Guthke R."/>
            <person name="Brakhage A.A."/>
            <person name="Valiante V."/>
        </authorList>
    </citation>
    <scope>NUCLEOTIDE SEQUENCE [LARGE SCALE GENOMIC DNA]</scope>
    <source>
        <strain evidence="4">MG11</strain>
    </source>
</reference>
<dbReference type="OrthoDB" id="2906425at2759"/>
<feature type="compositionally biased region" description="Polar residues" evidence="1">
    <location>
        <begin position="8"/>
        <end position="19"/>
    </location>
</feature>
<evidence type="ECO:0000313" key="3">
    <source>
        <dbReference type="EMBL" id="CEO58584.1"/>
    </source>
</evidence>
<proteinExistence type="predicted"/>
<dbReference type="EMBL" id="CDHK01000003">
    <property type="protein sequence ID" value="CEO58584.1"/>
    <property type="molecule type" value="Genomic_DNA"/>
</dbReference>